<feature type="transmembrane region" description="Helical" evidence="42">
    <location>
        <begin position="404"/>
        <end position="424"/>
    </location>
</feature>
<comment type="catalytic activity">
    <reaction evidence="36">
        <text>protoporphyrin IX(in) + ATP + H2O = protoporphyrin IX(out) + ADP + phosphate + H(+)</text>
        <dbReference type="Rhea" id="RHEA:61336"/>
        <dbReference type="ChEBI" id="CHEBI:15377"/>
        <dbReference type="ChEBI" id="CHEBI:15378"/>
        <dbReference type="ChEBI" id="CHEBI:30616"/>
        <dbReference type="ChEBI" id="CHEBI:43474"/>
        <dbReference type="ChEBI" id="CHEBI:57306"/>
        <dbReference type="ChEBI" id="CHEBI:456216"/>
    </reaction>
    <physiologicalReaction direction="left-to-right" evidence="36">
        <dbReference type="Rhea" id="RHEA:61337"/>
    </physiologicalReaction>
</comment>
<dbReference type="FunFam" id="1.20.1560.10:FF:000022">
    <property type="entry name" value="ATP-binding cassette sub-family B member 6, mitochondrial"/>
    <property type="match status" value="1"/>
</dbReference>
<keyword evidence="46" id="KW-1185">Reference proteome</keyword>
<evidence type="ECO:0000256" key="1">
    <source>
        <dbReference type="ARBA" id="ARBA00004146"/>
    </source>
</evidence>
<evidence type="ECO:0000256" key="36">
    <source>
        <dbReference type="ARBA" id="ARBA00048309"/>
    </source>
</evidence>
<keyword evidence="21" id="KW-1278">Translocase</keyword>
<evidence type="ECO:0000256" key="30">
    <source>
        <dbReference type="ARBA" id="ARBA00024385"/>
    </source>
</evidence>
<comment type="catalytic activity">
    <reaction evidence="37">
        <text>pheophorbide a(in) + ATP + H2O = pheophorbide a(out) + ADP + phosphate + H(+)</text>
        <dbReference type="Rhea" id="RHEA:61360"/>
        <dbReference type="ChEBI" id="CHEBI:15377"/>
        <dbReference type="ChEBI" id="CHEBI:15378"/>
        <dbReference type="ChEBI" id="CHEBI:30616"/>
        <dbReference type="ChEBI" id="CHEBI:43474"/>
        <dbReference type="ChEBI" id="CHEBI:58687"/>
        <dbReference type="ChEBI" id="CHEBI:456216"/>
    </reaction>
    <physiologicalReaction direction="left-to-right" evidence="37">
        <dbReference type="Rhea" id="RHEA:61361"/>
    </physiologicalReaction>
</comment>
<evidence type="ECO:0000256" key="6">
    <source>
        <dbReference type="ARBA" id="ARBA00004477"/>
    </source>
</evidence>
<protein>
    <recommendedName>
        <fullName evidence="31">ATP-binding cassette sub-family B member 6</fullName>
        <ecNumber evidence="30">7.6.2.5</ecNumber>
    </recommendedName>
    <alternativeName>
        <fullName evidence="32">ABC-type heme transporter ABCB6</fullName>
    </alternativeName>
</protein>
<keyword evidence="12" id="KW-0813">Transport</keyword>
<dbReference type="InterPro" id="IPR027417">
    <property type="entry name" value="P-loop_NTPase"/>
</dbReference>
<evidence type="ECO:0000259" key="43">
    <source>
        <dbReference type="PROSITE" id="PS50893"/>
    </source>
</evidence>
<evidence type="ECO:0000256" key="27">
    <source>
        <dbReference type="ARBA" id="ARBA00023228"/>
    </source>
</evidence>
<keyword evidence="14" id="KW-0964">Secreted</keyword>
<feature type="transmembrane region" description="Helical" evidence="42">
    <location>
        <begin position="298"/>
        <end position="318"/>
    </location>
</feature>
<evidence type="ECO:0000256" key="26">
    <source>
        <dbReference type="ARBA" id="ARBA00023157"/>
    </source>
</evidence>
<dbReference type="CDD" id="cd03253">
    <property type="entry name" value="ABCC_ATM1_transporter"/>
    <property type="match status" value="1"/>
</dbReference>
<dbReference type="GO" id="GO:0005741">
    <property type="term" value="C:mitochondrial outer membrane"/>
    <property type="evidence" value="ECO:0007669"/>
    <property type="project" value="UniProtKB-SubCell"/>
</dbReference>
<dbReference type="InterPro" id="IPR011527">
    <property type="entry name" value="ABC1_TM_dom"/>
</dbReference>
<dbReference type="GO" id="GO:0015439">
    <property type="term" value="F:ABC-type heme transporter activity"/>
    <property type="evidence" value="ECO:0007669"/>
    <property type="project" value="UniProtKB-EC"/>
</dbReference>
<feature type="transmembrane region" description="Helical" evidence="42">
    <location>
        <begin position="524"/>
        <end position="544"/>
    </location>
</feature>
<evidence type="ECO:0000256" key="17">
    <source>
        <dbReference type="ARBA" id="ARBA00022753"/>
    </source>
</evidence>
<dbReference type="InterPro" id="IPR039421">
    <property type="entry name" value="Type_1_exporter"/>
</dbReference>
<evidence type="ECO:0000256" key="28">
    <source>
        <dbReference type="ARBA" id="ARBA00024320"/>
    </source>
</evidence>
<dbReference type="SUPFAM" id="SSF90123">
    <property type="entry name" value="ABC transporter transmembrane region"/>
    <property type="match status" value="1"/>
</dbReference>
<feature type="transmembrane region" description="Helical" evidence="42">
    <location>
        <begin position="99"/>
        <end position="118"/>
    </location>
</feature>
<keyword evidence="23" id="KW-0333">Golgi apparatus</keyword>
<comment type="catalytic activity">
    <reaction evidence="39">
        <text>coproporphyrin III(in) + ATP + H2O = coproporphyrin III(out) + ADP + phosphate + H(+)</text>
        <dbReference type="Rhea" id="RHEA:66664"/>
        <dbReference type="ChEBI" id="CHEBI:15377"/>
        <dbReference type="ChEBI" id="CHEBI:15378"/>
        <dbReference type="ChEBI" id="CHEBI:30616"/>
        <dbReference type="ChEBI" id="CHEBI:43474"/>
        <dbReference type="ChEBI" id="CHEBI:131725"/>
        <dbReference type="ChEBI" id="CHEBI:456216"/>
    </reaction>
    <physiologicalReaction direction="left-to-right" evidence="39">
        <dbReference type="Rhea" id="RHEA:66665"/>
    </physiologicalReaction>
</comment>
<dbReference type="GO" id="GO:0031901">
    <property type="term" value="C:early endosome membrane"/>
    <property type="evidence" value="ECO:0007669"/>
    <property type="project" value="UniProtKB-SubCell"/>
</dbReference>
<evidence type="ECO:0000256" key="21">
    <source>
        <dbReference type="ARBA" id="ARBA00022967"/>
    </source>
</evidence>
<comment type="catalytic activity">
    <reaction evidence="38">
        <text>uroporphyrin III(in) + ATP + H2O = uroporphyrin III(out) + ADP + phosphate + H(+)</text>
        <dbReference type="Rhea" id="RHEA:66776"/>
        <dbReference type="ChEBI" id="CHEBI:15377"/>
        <dbReference type="ChEBI" id="CHEBI:15378"/>
        <dbReference type="ChEBI" id="CHEBI:30616"/>
        <dbReference type="ChEBI" id="CHEBI:43474"/>
        <dbReference type="ChEBI" id="CHEBI:167479"/>
        <dbReference type="ChEBI" id="CHEBI:456216"/>
    </reaction>
    <physiologicalReaction direction="left-to-right" evidence="38">
        <dbReference type="Rhea" id="RHEA:66777"/>
    </physiologicalReaction>
</comment>
<dbReference type="EC" id="7.6.2.5" evidence="30"/>
<keyword evidence="24" id="KW-0496">Mitochondrion</keyword>
<dbReference type="GO" id="GO:0032585">
    <property type="term" value="C:multivesicular body membrane"/>
    <property type="evidence" value="ECO:0007669"/>
    <property type="project" value="UniProtKB-SubCell"/>
</dbReference>
<dbReference type="PANTHER" id="PTHR24221">
    <property type="entry name" value="ATP-BINDING CASSETTE SUB-FAMILY B"/>
    <property type="match status" value="1"/>
</dbReference>
<evidence type="ECO:0000256" key="15">
    <source>
        <dbReference type="ARBA" id="ARBA00022692"/>
    </source>
</evidence>
<evidence type="ECO:0000256" key="29">
    <source>
        <dbReference type="ARBA" id="ARBA00024363"/>
    </source>
</evidence>
<evidence type="ECO:0000256" key="25">
    <source>
        <dbReference type="ARBA" id="ARBA00023136"/>
    </source>
</evidence>
<evidence type="ECO:0000256" key="31">
    <source>
        <dbReference type="ARBA" id="ARBA00024439"/>
    </source>
</evidence>
<keyword evidence="25 42" id="KW-0472">Membrane</keyword>
<dbReference type="PROSITE" id="PS00211">
    <property type="entry name" value="ABC_TRANSPORTER_1"/>
    <property type="match status" value="1"/>
</dbReference>
<evidence type="ECO:0000313" key="46">
    <source>
        <dbReference type="Proteomes" id="UP001607303"/>
    </source>
</evidence>
<keyword evidence="26" id="KW-1015">Disulfide bond</keyword>
<dbReference type="GO" id="GO:0005789">
    <property type="term" value="C:endoplasmic reticulum membrane"/>
    <property type="evidence" value="ECO:0007669"/>
    <property type="project" value="UniProtKB-SubCell"/>
</dbReference>
<evidence type="ECO:0000256" key="34">
    <source>
        <dbReference type="ARBA" id="ARBA00047753"/>
    </source>
</evidence>
<dbReference type="GO" id="GO:0005576">
    <property type="term" value="C:extracellular region"/>
    <property type="evidence" value="ECO:0007669"/>
    <property type="project" value="UniProtKB-SubCell"/>
</dbReference>
<dbReference type="GO" id="GO:0005886">
    <property type="term" value="C:plasma membrane"/>
    <property type="evidence" value="ECO:0007669"/>
    <property type="project" value="UniProtKB-SubCell"/>
</dbReference>
<dbReference type="AlphaFoldDB" id="A0ABD2CX11"/>
<evidence type="ECO:0000256" key="20">
    <source>
        <dbReference type="ARBA" id="ARBA00022840"/>
    </source>
</evidence>
<comment type="catalytic activity">
    <reaction evidence="33">
        <text>heme b(in) + ATP + H2O = heme b(out) + ADP + phosphate + H(+)</text>
        <dbReference type="Rhea" id="RHEA:19261"/>
        <dbReference type="ChEBI" id="CHEBI:15377"/>
        <dbReference type="ChEBI" id="CHEBI:15378"/>
        <dbReference type="ChEBI" id="CHEBI:30616"/>
        <dbReference type="ChEBI" id="CHEBI:43474"/>
        <dbReference type="ChEBI" id="CHEBI:60344"/>
        <dbReference type="ChEBI" id="CHEBI:456216"/>
        <dbReference type="EC" id="7.6.2.5"/>
    </reaction>
    <physiologicalReaction direction="left-to-right" evidence="33">
        <dbReference type="Rhea" id="RHEA:19262"/>
    </physiologicalReaction>
</comment>
<evidence type="ECO:0000256" key="42">
    <source>
        <dbReference type="SAM" id="Phobius"/>
    </source>
</evidence>
<comment type="catalytic activity">
    <reaction evidence="40">
        <text>coproporphyrin I(in) + ATP + H2O = coproporphyrin I(out) + ADP + phosphate + H(+)</text>
        <dbReference type="Rhea" id="RHEA:66768"/>
        <dbReference type="ChEBI" id="CHEBI:15377"/>
        <dbReference type="ChEBI" id="CHEBI:15378"/>
        <dbReference type="ChEBI" id="CHEBI:30616"/>
        <dbReference type="ChEBI" id="CHEBI:43474"/>
        <dbReference type="ChEBI" id="CHEBI:167478"/>
        <dbReference type="ChEBI" id="CHEBI:456216"/>
    </reaction>
    <physiologicalReaction direction="left-to-right" evidence="40">
        <dbReference type="Rhea" id="RHEA:66769"/>
    </physiologicalReaction>
</comment>
<feature type="region of interest" description="Disordered" evidence="41">
    <location>
        <begin position="831"/>
        <end position="851"/>
    </location>
</feature>
<evidence type="ECO:0000256" key="3">
    <source>
        <dbReference type="ARBA" id="ARBA00004337"/>
    </source>
</evidence>
<dbReference type="FunFam" id="3.40.50.300:FF:000186">
    <property type="entry name" value="ATP-binding cassette sub-family B member 7, mitochondrial"/>
    <property type="match status" value="1"/>
</dbReference>
<evidence type="ECO:0000256" key="32">
    <source>
        <dbReference type="ARBA" id="ARBA00031413"/>
    </source>
</evidence>
<dbReference type="InterPro" id="IPR032410">
    <property type="entry name" value="ABCB6_N"/>
</dbReference>
<dbReference type="PANTHER" id="PTHR24221:SF654">
    <property type="entry name" value="ATP-BINDING CASSETTE SUB-FAMILY B MEMBER 6"/>
    <property type="match status" value="1"/>
</dbReference>
<comment type="catalytic activity">
    <reaction evidence="35">
        <text>uroporphyrin I(in) + ATP + H2O = uroporphyrin I(out) + ADP + phosphate + H(+)</text>
        <dbReference type="Rhea" id="RHEA:66772"/>
        <dbReference type="ChEBI" id="CHEBI:15377"/>
        <dbReference type="ChEBI" id="CHEBI:15378"/>
        <dbReference type="ChEBI" id="CHEBI:30616"/>
        <dbReference type="ChEBI" id="CHEBI:43474"/>
        <dbReference type="ChEBI" id="CHEBI:167480"/>
        <dbReference type="ChEBI" id="CHEBI:456216"/>
    </reaction>
    <physiologicalReaction direction="left-to-right" evidence="35">
        <dbReference type="Rhea" id="RHEA:66773"/>
    </physiologicalReaction>
</comment>
<evidence type="ECO:0000256" key="11">
    <source>
        <dbReference type="ARBA" id="ARBA00011738"/>
    </source>
</evidence>
<feature type="transmembrane region" description="Helical" evidence="42">
    <location>
        <begin position="139"/>
        <end position="157"/>
    </location>
</feature>
<comment type="subcellular location">
    <subcellularLocation>
        <location evidence="8">Cell membrane</location>
        <topology evidence="8">Multi-pass membrane protein</topology>
    </subcellularLocation>
    <subcellularLocation>
        <location evidence="1">Early endosome membrane</location>
    </subcellularLocation>
    <subcellularLocation>
        <location evidence="6">Endoplasmic reticulum membrane</location>
        <topology evidence="6">Multi-pass membrane protein</topology>
    </subcellularLocation>
    <subcellularLocation>
        <location evidence="3">Endosome membrane</location>
        <topology evidence="3">Multi-pass membrane protein</topology>
    </subcellularLocation>
    <subcellularLocation>
        <location evidence="2">Endosome</location>
        <location evidence="2">Multivesicular body membrane</location>
    </subcellularLocation>
    <subcellularLocation>
        <location evidence="9">Golgi apparatus membrane</location>
        <topology evidence="9">Multi-pass membrane protein</topology>
    </subcellularLocation>
    <subcellularLocation>
        <location evidence="5">Late endosome membrane</location>
    </subcellularLocation>
    <subcellularLocation>
        <location evidence="10">Lysosome membrane</location>
    </subcellularLocation>
    <subcellularLocation>
        <location evidence="28">Melanosome membrane</location>
    </subcellularLocation>
    <subcellularLocation>
        <location evidence="4">Mitochondrion outer membrane</location>
        <topology evidence="4">Multi-pass membrane protein</topology>
    </subcellularLocation>
    <subcellularLocation>
        <location evidence="7">Secreted</location>
        <location evidence="7">Extracellular exosome</location>
    </subcellularLocation>
</comment>
<keyword evidence="27" id="KW-0458">Lysosome</keyword>
<feature type="compositionally biased region" description="Polar residues" evidence="41">
    <location>
        <begin position="831"/>
        <end position="845"/>
    </location>
</feature>
<comment type="subunit">
    <text evidence="11">Homodimer.</text>
</comment>
<dbReference type="Pfam" id="PF16185">
    <property type="entry name" value="MTABC_N"/>
    <property type="match status" value="1"/>
</dbReference>
<keyword evidence="16" id="KW-0547">Nucleotide-binding</keyword>
<keyword evidence="20 45" id="KW-0067">ATP-binding</keyword>
<accession>A0ABD2CX11</accession>
<evidence type="ECO:0000256" key="38">
    <source>
        <dbReference type="ARBA" id="ARBA00048510"/>
    </source>
</evidence>
<dbReference type="InterPro" id="IPR017871">
    <property type="entry name" value="ABC_transporter-like_CS"/>
</dbReference>
<dbReference type="Gene3D" id="1.20.1560.10">
    <property type="entry name" value="ABC transporter type 1, transmembrane domain"/>
    <property type="match status" value="1"/>
</dbReference>
<dbReference type="PROSITE" id="PS50929">
    <property type="entry name" value="ABC_TM1F"/>
    <property type="match status" value="1"/>
</dbReference>
<evidence type="ECO:0000256" key="39">
    <source>
        <dbReference type="ARBA" id="ARBA00048636"/>
    </source>
</evidence>
<dbReference type="InterPro" id="IPR036640">
    <property type="entry name" value="ABC1_TM_sf"/>
</dbReference>
<keyword evidence="17" id="KW-0967">Endosome</keyword>
<feature type="transmembrane region" description="Helical" evidence="42">
    <location>
        <begin position="375"/>
        <end position="398"/>
    </location>
</feature>
<evidence type="ECO:0000256" key="4">
    <source>
        <dbReference type="ARBA" id="ARBA00004374"/>
    </source>
</evidence>
<evidence type="ECO:0000256" key="40">
    <source>
        <dbReference type="ARBA" id="ARBA00049398"/>
    </source>
</evidence>
<dbReference type="Pfam" id="PF00664">
    <property type="entry name" value="ABC_membrane"/>
    <property type="match status" value="1"/>
</dbReference>
<evidence type="ECO:0000256" key="24">
    <source>
        <dbReference type="ARBA" id="ARBA00023128"/>
    </source>
</evidence>
<evidence type="ECO:0000256" key="16">
    <source>
        <dbReference type="ARBA" id="ARBA00022741"/>
    </source>
</evidence>
<evidence type="ECO:0000256" key="18">
    <source>
        <dbReference type="ARBA" id="ARBA00022787"/>
    </source>
</evidence>
<feature type="transmembrane region" description="Helical" evidence="42">
    <location>
        <begin position="31"/>
        <end position="51"/>
    </location>
</feature>
<gene>
    <name evidence="45" type="ORF">V1477_002784</name>
</gene>
<evidence type="ECO:0000256" key="14">
    <source>
        <dbReference type="ARBA" id="ARBA00022525"/>
    </source>
</evidence>
<dbReference type="GO" id="GO:0000139">
    <property type="term" value="C:Golgi membrane"/>
    <property type="evidence" value="ECO:0007669"/>
    <property type="project" value="UniProtKB-SubCell"/>
</dbReference>
<organism evidence="45 46">
    <name type="scientific">Vespula maculifrons</name>
    <name type="common">Eastern yellow jacket</name>
    <name type="synonym">Wasp</name>
    <dbReference type="NCBI Taxonomy" id="7453"/>
    <lineage>
        <taxon>Eukaryota</taxon>
        <taxon>Metazoa</taxon>
        <taxon>Ecdysozoa</taxon>
        <taxon>Arthropoda</taxon>
        <taxon>Hexapoda</taxon>
        <taxon>Insecta</taxon>
        <taxon>Pterygota</taxon>
        <taxon>Neoptera</taxon>
        <taxon>Endopterygota</taxon>
        <taxon>Hymenoptera</taxon>
        <taxon>Apocrita</taxon>
        <taxon>Aculeata</taxon>
        <taxon>Vespoidea</taxon>
        <taxon>Vespidae</taxon>
        <taxon>Vespinae</taxon>
        <taxon>Vespula</taxon>
    </lineage>
</organism>
<evidence type="ECO:0000256" key="7">
    <source>
        <dbReference type="ARBA" id="ARBA00004550"/>
    </source>
</evidence>
<evidence type="ECO:0000256" key="35">
    <source>
        <dbReference type="ARBA" id="ARBA00047789"/>
    </source>
</evidence>
<dbReference type="InterPro" id="IPR003439">
    <property type="entry name" value="ABC_transporter-like_ATP-bd"/>
</dbReference>
<feature type="transmembrane region" description="Helical" evidence="42">
    <location>
        <begin position="177"/>
        <end position="195"/>
    </location>
</feature>
<comment type="catalytic activity">
    <reaction evidence="34">
        <text>coproporphyrinogen III(in) + ATP + H2O = coproporphyrinogen III(out) + ADP + phosphate + H(+)</text>
        <dbReference type="Rhea" id="RHEA:66680"/>
        <dbReference type="ChEBI" id="CHEBI:15377"/>
        <dbReference type="ChEBI" id="CHEBI:15378"/>
        <dbReference type="ChEBI" id="CHEBI:30616"/>
        <dbReference type="ChEBI" id="CHEBI:43474"/>
        <dbReference type="ChEBI" id="CHEBI:57309"/>
        <dbReference type="ChEBI" id="CHEBI:456216"/>
    </reaction>
    <physiologicalReaction direction="left-to-right" evidence="34">
        <dbReference type="Rhea" id="RHEA:66681"/>
    </physiologicalReaction>
</comment>
<evidence type="ECO:0000256" key="19">
    <source>
        <dbReference type="ARBA" id="ARBA00022824"/>
    </source>
</evidence>
<keyword evidence="22 42" id="KW-1133">Transmembrane helix</keyword>
<evidence type="ECO:0000256" key="8">
    <source>
        <dbReference type="ARBA" id="ARBA00004651"/>
    </source>
</evidence>
<dbReference type="CDD" id="cd18581">
    <property type="entry name" value="ABC_6TM_ABCB6"/>
    <property type="match status" value="1"/>
</dbReference>
<dbReference type="SMART" id="SM00382">
    <property type="entry name" value="AAA"/>
    <property type="match status" value="1"/>
</dbReference>
<evidence type="ECO:0000256" key="13">
    <source>
        <dbReference type="ARBA" id="ARBA00022475"/>
    </source>
</evidence>
<keyword evidence="18" id="KW-1000">Mitochondrion outer membrane</keyword>
<comment type="caution">
    <text evidence="45">The sequence shown here is derived from an EMBL/GenBank/DDBJ whole genome shotgun (WGS) entry which is preliminary data.</text>
</comment>
<evidence type="ECO:0000256" key="37">
    <source>
        <dbReference type="ARBA" id="ARBA00048455"/>
    </source>
</evidence>
<evidence type="ECO:0000256" key="23">
    <source>
        <dbReference type="ARBA" id="ARBA00023034"/>
    </source>
</evidence>
<dbReference type="Pfam" id="PF00005">
    <property type="entry name" value="ABC_tran"/>
    <property type="match status" value="1"/>
</dbReference>
<proteinExistence type="inferred from homology"/>
<feature type="transmembrane region" description="Helical" evidence="42">
    <location>
        <begin position="74"/>
        <end position="93"/>
    </location>
</feature>
<dbReference type="Gene3D" id="3.40.50.300">
    <property type="entry name" value="P-loop containing nucleotide triphosphate hydrolases"/>
    <property type="match status" value="1"/>
</dbReference>
<evidence type="ECO:0000256" key="33">
    <source>
        <dbReference type="ARBA" id="ARBA00047649"/>
    </source>
</evidence>
<dbReference type="PROSITE" id="PS50893">
    <property type="entry name" value="ABC_TRANSPORTER_2"/>
    <property type="match status" value="1"/>
</dbReference>
<dbReference type="GO" id="GO:0005524">
    <property type="term" value="F:ATP binding"/>
    <property type="evidence" value="ECO:0007669"/>
    <property type="project" value="UniProtKB-KW"/>
</dbReference>
<feature type="domain" description="ABC transmembrane type-1" evidence="44">
    <location>
        <begin position="259"/>
        <end position="549"/>
    </location>
</feature>
<dbReference type="EMBL" id="JAYRBN010000028">
    <property type="protein sequence ID" value="KAL2749174.1"/>
    <property type="molecule type" value="Genomic_DNA"/>
</dbReference>
<evidence type="ECO:0000259" key="44">
    <source>
        <dbReference type="PROSITE" id="PS50929"/>
    </source>
</evidence>
<evidence type="ECO:0000256" key="9">
    <source>
        <dbReference type="ARBA" id="ARBA00004653"/>
    </source>
</evidence>
<keyword evidence="19" id="KW-0256">Endoplasmic reticulum</keyword>
<dbReference type="GO" id="GO:0005765">
    <property type="term" value="C:lysosomal membrane"/>
    <property type="evidence" value="ECO:0007669"/>
    <property type="project" value="UniProtKB-SubCell"/>
</dbReference>
<evidence type="ECO:0000256" key="41">
    <source>
        <dbReference type="SAM" id="MobiDB-lite"/>
    </source>
</evidence>
<comment type="similarity">
    <text evidence="29">Belongs to the ABC transporter superfamily. ABCB family. Heavy Metal importer (TC 3.A.1.210) subfamily.</text>
</comment>
<reference evidence="45 46" key="1">
    <citation type="journal article" date="2024" name="Ann. Entomol. Soc. Am.">
        <title>Genomic analyses of the southern and eastern yellowjacket wasps (Hymenoptera: Vespidae) reveal evolutionary signatures of social life.</title>
        <authorList>
            <person name="Catto M.A."/>
            <person name="Caine P.B."/>
            <person name="Orr S.E."/>
            <person name="Hunt B.G."/>
            <person name="Goodisman M.A.D."/>
        </authorList>
    </citation>
    <scope>NUCLEOTIDE SEQUENCE [LARGE SCALE GENOMIC DNA]</scope>
    <source>
        <strain evidence="45">232</strain>
        <tissue evidence="45">Head and thorax</tissue>
    </source>
</reference>
<feature type="domain" description="ABC transporter" evidence="43">
    <location>
        <begin position="583"/>
        <end position="826"/>
    </location>
</feature>
<evidence type="ECO:0000256" key="22">
    <source>
        <dbReference type="ARBA" id="ARBA00022989"/>
    </source>
</evidence>
<sequence>MAIAITYCPPNVSFTEIWINHGMSKCFMDTISITIISMYLMIFGTIQLWMYHKYGTEISTNILPRSRLYNFQKFFLYLVPLLSALRIILQAVVLDDKKIYGYMILTTVLTLIIYPYSVHILSVERHKLLPSVPPRGHGLVLLGFWTLALVAENLVFINIGKLEWWFHLNSLTDQIEMALFILRYVSNLMIFAIGLRAPGISSNTDPEYHTLDNGTAPWSRYHNRIEDNSSAWKNAWYKIKTLTPFLWPKTDILLQLRVIFCFGLLILGRLINLYVPIYNGKIVDSIRVAPTEFRWDLILIYVAFKFLQGGGTGGMGLLNNLRSFLWIRIQQFTTQEVEVELFKHLHGLSLRWHFGRKTGEVLRVMDRGTDSINNLLNYILFSIIPTIVDIIVAIVFFISTFNKWFGLIVFITMSLYITATIMVTEWRVKFQRRMNLADNVQKARSVDSLLNFETVKYYNAESYEVDCYKRAILDFQIEEWKSMVTLNILNILQNVIVCCGLLTGSLLCLHMVVTGTGLTIGDYILFASYIIQLYVPLNWFGTYYRAIQKNFVDMENMFDLLKEEQEIIDAPGAGKLEVKQGQVEFSNVSFSYTPDRMVLRNISFIAPAGKTIAFVGPSGAGKSTILRLLFRFYDIEEGSILIDDQNVKTVKQSSLRSAIGITKIFHNIGVVPQDTVLFNNTIKYNIQYGRIDAPEADVIEAAKNADIHDRILTFPNGYETQVGERGLRLSGGEKQRVAIARTILKAPKIILLDEATSSLDTHTERNIQLALYRVCTNRTTIIIAHRLSTVIHADEILVLRNGEIVERGRHEELISYDGVYHAMWQEQLQNDTEVNQGETVPASSETKLEVS</sequence>
<evidence type="ECO:0000313" key="45">
    <source>
        <dbReference type="EMBL" id="KAL2749174.1"/>
    </source>
</evidence>
<evidence type="ECO:0000256" key="2">
    <source>
        <dbReference type="ARBA" id="ARBA00004333"/>
    </source>
</evidence>
<evidence type="ECO:0000256" key="12">
    <source>
        <dbReference type="ARBA" id="ARBA00022448"/>
    </source>
</evidence>
<name>A0ABD2CX11_VESMC</name>
<evidence type="ECO:0000256" key="10">
    <source>
        <dbReference type="ARBA" id="ARBA00004656"/>
    </source>
</evidence>
<evidence type="ECO:0000256" key="5">
    <source>
        <dbReference type="ARBA" id="ARBA00004414"/>
    </source>
</evidence>
<keyword evidence="15 42" id="KW-0812">Transmembrane</keyword>
<dbReference type="SUPFAM" id="SSF52540">
    <property type="entry name" value="P-loop containing nucleoside triphosphate hydrolases"/>
    <property type="match status" value="1"/>
</dbReference>
<feature type="transmembrane region" description="Helical" evidence="42">
    <location>
        <begin position="491"/>
        <end position="512"/>
    </location>
</feature>
<keyword evidence="13" id="KW-1003">Cell membrane</keyword>
<dbReference type="InterPro" id="IPR003593">
    <property type="entry name" value="AAA+_ATPase"/>
</dbReference>
<dbReference type="Proteomes" id="UP001607303">
    <property type="component" value="Unassembled WGS sequence"/>
</dbReference>
<feature type="transmembrane region" description="Helical" evidence="42">
    <location>
        <begin position="258"/>
        <end position="278"/>
    </location>
</feature>